<gene>
    <name evidence="2" type="ORF">IXB50_15170</name>
</gene>
<evidence type="ECO:0000313" key="2">
    <source>
        <dbReference type="EMBL" id="MBT9316767.1"/>
    </source>
</evidence>
<dbReference type="PANTHER" id="PTHR43179:SF7">
    <property type="entry name" value="RHAMNOSYLTRANSFERASE WBBL"/>
    <property type="match status" value="1"/>
</dbReference>
<dbReference type="AlphaFoldDB" id="A0A947GKS5"/>
<dbReference type="Gene3D" id="3.90.550.10">
    <property type="entry name" value="Spore Coat Polysaccharide Biosynthesis Protein SpsA, Chain A"/>
    <property type="match status" value="2"/>
</dbReference>
<organism evidence="2 3">
    <name type="scientific">Leptothoe spongobia TAU-MAC 1115</name>
    <dbReference type="NCBI Taxonomy" id="1967444"/>
    <lineage>
        <taxon>Bacteria</taxon>
        <taxon>Bacillati</taxon>
        <taxon>Cyanobacteriota</taxon>
        <taxon>Cyanophyceae</taxon>
        <taxon>Nodosilineales</taxon>
        <taxon>Cymatolegaceae</taxon>
        <taxon>Leptothoe</taxon>
        <taxon>Leptothoe spongobia</taxon>
    </lineage>
</organism>
<reference evidence="2" key="1">
    <citation type="submission" date="2020-11" db="EMBL/GenBank/DDBJ databases">
        <authorList>
            <person name="Konstantinou D."/>
            <person name="Gkelis S."/>
            <person name="Popin R."/>
            <person name="Fewer D."/>
            <person name="Sivonen K."/>
        </authorList>
    </citation>
    <scope>NUCLEOTIDE SEQUENCE</scope>
    <source>
        <strain evidence="2">TAU-MAC 1115</strain>
    </source>
</reference>
<protein>
    <submittedName>
        <fullName evidence="2">Glycosyltransferase family 2 protein</fullName>
    </submittedName>
</protein>
<dbReference type="Pfam" id="PF00535">
    <property type="entry name" value="Glycos_transf_2"/>
    <property type="match status" value="2"/>
</dbReference>
<sequence length="613" mass="70916">MENHIKLAEYLSQRQIELLERQRQIDKDFDESSQIRHFWQRKKIETSLYRSKDRKYQKWLLKNCPSQYDLDSQRKDIDELNYKPTISLIMPTFKTPIAYLKQTIDSVVSQTYPYWELCIADDCSNDAEIEKTLLSYEQSDNRIKVLFREVNGHISNASNSALTMAQGDFVGLLDHDDLLALNALYEVVVLLNKHPDADMIYSDEDKVEEDGSLSAPFFKTDWAPDSLLSRMYTSHFGVYRRSLVEKINGFRPGYEGAQDYDFVLRLTELTEKIFHIPKVLYHWRAHEGSTARSIASKSYATDAACRAIEDALDRRDEPGQVLPIAGGHHIVRYHIKEAGKVTIIIPTRDLGDTLNTCLSSIFDKTTYQNYEVLLIDNGSTEKRAIDVIDYWLSKYPKKLRCKQLNIPFNYSKINNYAVSHSHGDYLLFLNNDTEIITPDWIEAMVEQAQRPSIGAVGVKLLYPDNTIQHAGVMCLSGGVAGHSHKHFKRNDHGYFNQIQTINNYAAVTAACLMCRRTCFEDVNGFNEKIQVAFNDVDLCFKFLDAGYRNIYVPHVEIYHYESKSRGYEDNPQKRERFASEVHYMKDTWNRIISNDAYYNPNLSPCKEDYSLNI</sequence>
<accession>A0A947GKS5</accession>
<proteinExistence type="predicted"/>
<reference evidence="2" key="2">
    <citation type="journal article" date="2021" name="Mar. Drugs">
        <title>Genome Reduction and Secondary Metabolism of the Marine Sponge-Associated Cyanobacterium Leptothoe.</title>
        <authorList>
            <person name="Konstantinou D."/>
            <person name="Popin R.V."/>
            <person name="Fewer D.P."/>
            <person name="Sivonen K."/>
            <person name="Gkelis S."/>
        </authorList>
    </citation>
    <scope>NUCLEOTIDE SEQUENCE</scope>
    <source>
        <strain evidence="2">TAU-MAC 1115</strain>
    </source>
</reference>
<feature type="domain" description="Glycosyltransferase 2-like" evidence="1">
    <location>
        <begin position="342"/>
        <end position="467"/>
    </location>
</feature>
<dbReference type="EMBL" id="JADOES010000032">
    <property type="protein sequence ID" value="MBT9316767.1"/>
    <property type="molecule type" value="Genomic_DNA"/>
</dbReference>
<keyword evidence="3" id="KW-1185">Reference proteome</keyword>
<comment type="caution">
    <text evidence="2">The sequence shown here is derived from an EMBL/GenBank/DDBJ whole genome shotgun (WGS) entry which is preliminary data.</text>
</comment>
<name>A0A947GKS5_9CYAN</name>
<dbReference type="GO" id="GO:0016757">
    <property type="term" value="F:glycosyltransferase activity"/>
    <property type="evidence" value="ECO:0007669"/>
    <property type="project" value="UniProtKB-KW"/>
</dbReference>
<evidence type="ECO:0000259" key="1">
    <source>
        <dbReference type="Pfam" id="PF00535"/>
    </source>
</evidence>
<dbReference type="Proteomes" id="UP000717364">
    <property type="component" value="Unassembled WGS sequence"/>
</dbReference>
<dbReference type="InterPro" id="IPR001173">
    <property type="entry name" value="Glyco_trans_2-like"/>
</dbReference>
<dbReference type="RefSeq" id="WP_215609833.1">
    <property type="nucleotide sequence ID" value="NZ_JADOES010000032.1"/>
</dbReference>
<feature type="domain" description="Glycosyltransferase 2-like" evidence="1">
    <location>
        <begin position="87"/>
        <end position="247"/>
    </location>
</feature>
<dbReference type="InterPro" id="IPR029044">
    <property type="entry name" value="Nucleotide-diphossugar_trans"/>
</dbReference>
<evidence type="ECO:0000313" key="3">
    <source>
        <dbReference type="Proteomes" id="UP000717364"/>
    </source>
</evidence>
<dbReference type="PANTHER" id="PTHR43179">
    <property type="entry name" value="RHAMNOSYLTRANSFERASE WBBL"/>
    <property type="match status" value="1"/>
</dbReference>
<dbReference type="SUPFAM" id="SSF53448">
    <property type="entry name" value="Nucleotide-diphospho-sugar transferases"/>
    <property type="match status" value="2"/>
</dbReference>
<dbReference type="CDD" id="cd04184">
    <property type="entry name" value="GT2_RfbC_Mx_like"/>
    <property type="match status" value="1"/>
</dbReference>
<dbReference type="CDD" id="cd04186">
    <property type="entry name" value="GT_2_like_c"/>
    <property type="match status" value="1"/>
</dbReference>